<reference evidence="2" key="1">
    <citation type="journal article" date="2007" name="Plant Cell">
        <title>Dothideomycete-plant interactions illuminated by genome sequencing and EST analysis of the wheat pathogen Stagonospora nodorum.</title>
        <authorList>
            <person name="Hane J.K."/>
            <person name="Lowe R.G."/>
            <person name="Solomon P.S."/>
            <person name="Tan K.C."/>
            <person name="Schoch C.L."/>
            <person name="Spatafora J.W."/>
            <person name="Crous P.W."/>
            <person name="Kodira C."/>
            <person name="Birren B.W."/>
            <person name="Galagan J.E."/>
            <person name="Torriani S.F."/>
            <person name="McDonald B.A."/>
            <person name="Oliver R.P."/>
        </authorList>
    </citation>
    <scope>NUCLEOTIDE SEQUENCE [LARGE SCALE GENOMIC DNA]</scope>
    <source>
        <strain evidence="2">SN15 / ATCC MYA-4574 / FGSC 10173</strain>
    </source>
</reference>
<dbReference type="RefSeq" id="XP_001797379.1">
    <property type="nucleotide sequence ID" value="XM_001797327.1"/>
</dbReference>
<protein>
    <submittedName>
        <fullName evidence="1">Uncharacterized protein</fullName>
    </submittedName>
</protein>
<proteinExistence type="predicted"/>
<evidence type="ECO:0000313" key="1">
    <source>
        <dbReference type="EMBL" id="EAT85675.1"/>
    </source>
</evidence>
<organism evidence="1 2">
    <name type="scientific">Phaeosphaeria nodorum (strain SN15 / ATCC MYA-4574 / FGSC 10173)</name>
    <name type="common">Glume blotch fungus</name>
    <name type="synonym">Parastagonospora nodorum</name>
    <dbReference type="NCBI Taxonomy" id="321614"/>
    <lineage>
        <taxon>Eukaryota</taxon>
        <taxon>Fungi</taxon>
        <taxon>Dikarya</taxon>
        <taxon>Ascomycota</taxon>
        <taxon>Pezizomycotina</taxon>
        <taxon>Dothideomycetes</taxon>
        <taxon>Pleosporomycetidae</taxon>
        <taxon>Pleosporales</taxon>
        <taxon>Pleosporineae</taxon>
        <taxon>Phaeosphaeriaceae</taxon>
        <taxon>Parastagonospora</taxon>
    </lineage>
</organism>
<gene>
    <name evidence="1" type="ORF">SNOG_07024</name>
</gene>
<dbReference type="EMBL" id="CH445334">
    <property type="protein sequence ID" value="EAT85675.1"/>
    <property type="molecule type" value="Genomic_DNA"/>
</dbReference>
<sequence>MANHMRTSRCFNDSELQRHEVKQWGGRCAKYTSCEATGITYGFLITVPFMIYMTKGER</sequence>
<dbReference type="AlphaFoldDB" id="Q0UMJ0"/>
<name>Q0UMJ0_PHANO</name>
<dbReference type="InParanoid" id="Q0UMJ0"/>
<accession>Q0UMJ0</accession>
<dbReference type="Proteomes" id="UP000001055">
    <property type="component" value="Unassembled WGS sequence"/>
</dbReference>
<dbReference type="GeneID" id="5973936"/>
<evidence type="ECO:0000313" key="2">
    <source>
        <dbReference type="Proteomes" id="UP000001055"/>
    </source>
</evidence>
<dbReference type="KEGG" id="pno:SNOG_07024"/>